<dbReference type="Proteomes" id="UP001284601">
    <property type="component" value="Unassembled WGS sequence"/>
</dbReference>
<reference evidence="1 2" key="2">
    <citation type="submission" date="2023-10" db="EMBL/GenBank/DDBJ databases">
        <authorList>
            <person name="Han X.F."/>
        </authorList>
    </citation>
    <scope>NUCLEOTIDE SEQUENCE [LARGE SCALE GENOMIC DNA]</scope>
    <source>
        <strain evidence="1 2">KCTC 39840</strain>
    </source>
</reference>
<organism evidence="1 2">
    <name type="scientific">Conexibacter stalactiti</name>
    <dbReference type="NCBI Taxonomy" id="1940611"/>
    <lineage>
        <taxon>Bacteria</taxon>
        <taxon>Bacillati</taxon>
        <taxon>Actinomycetota</taxon>
        <taxon>Thermoleophilia</taxon>
        <taxon>Solirubrobacterales</taxon>
        <taxon>Conexibacteraceae</taxon>
        <taxon>Conexibacter</taxon>
    </lineage>
</organism>
<accession>A0ABU4HWD4</accession>
<evidence type="ECO:0000313" key="1">
    <source>
        <dbReference type="EMBL" id="MDW5597640.1"/>
    </source>
</evidence>
<gene>
    <name evidence="1" type="ORF">R7226_25035</name>
</gene>
<name>A0ABU4HWD4_9ACTN</name>
<sequence length="188" mass="21302">MTSREWQVIAVVLENCWKGEWDEARAAAYYVLLEPFEAADVERALHVLVRNGSPFIPAVAEIVTAIEAAGRVSVPTWPEALRQLRRLLPRHSRDLEAGLEALAAVHPLLASFVAEYGWRRLALEPIDDPDHGGAVLRRLELSWREHVERRQERERHGLALESVRRRRLAGPRRLDPAALLPSPPERSA</sequence>
<keyword evidence="2" id="KW-1185">Reference proteome</keyword>
<protein>
    <submittedName>
        <fullName evidence="1">Uncharacterized protein</fullName>
    </submittedName>
</protein>
<proteinExistence type="predicted"/>
<reference evidence="2" key="1">
    <citation type="submission" date="2023-07" db="EMBL/GenBank/DDBJ databases">
        <title>Conexibacter stalactiti sp. nov., isolated from stalactites in a lava cave and emended description of the genus Conexibacter.</title>
        <authorList>
            <person name="Lee S.D."/>
        </authorList>
    </citation>
    <scope>NUCLEOTIDE SEQUENCE [LARGE SCALE GENOMIC DNA]</scope>
    <source>
        <strain evidence="2">KCTC 39840</strain>
    </source>
</reference>
<dbReference type="EMBL" id="JAWSTH010000097">
    <property type="protein sequence ID" value="MDW5597640.1"/>
    <property type="molecule type" value="Genomic_DNA"/>
</dbReference>
<comment type="caution">
    <text evidence="1">The sequence shown here is derived from an EMBL/GenBank/DDBJ whole genome shotgun (WGS) entry which is preliminary data.</text>
</comment>
<dbReference type="RefSeq" id="WP_318600106.1">
    <property type="nucleotide sequence ID" value="NZ_JAWSTH010000097.1"/>
</dbReference>
<evidence type="ECO:0000313" key="2">
    <source>
        <dbReference type="Proteomes" id="UP001284601"/>
    </source>
</evidence>